<dbReference type="PROSITE" id="PS50995">
    <property type="entry name" value="HTH_MARR_2"/>
    <property type="match status" value="1"/>
</dbReference>
<evidence type="ECO:0000256" key="3">
    <source>
        <dbReference type="ARBA" id="ARBA00023163"/>
    </source>
</evidence>
<evidence type="ECO:0000256" key="1">
    <source>
        <dbReference type="ARBA" id="ARBA00023015"/>
    </source>
</evidence>
<name>A0ABY6F2U3_9GAMM</name>
<keyword evidence="6" id="KW-1185">Reference proteome</keyword>
<evidence type="ECO:0000256" key="2">
    <source>
        <dbReference type="ARBA" id="ARBA00023125"/>
    </source>
</evidence>
<feature type="domain" description="HTH marR-type" evidence="4">
    <location>
        <begin position="4"/>
        <end position="136"/>
    </location>
</feature>
<keyword evidence="2" id="KW-0238">DNA-binding</keyword>
<protein>
    <submittedName>
        <fullName evidence="5">MarR family transcriptional regulator</fullName>
    </submittedName>
</protein>
<proteinExistence type="predicted"/>
<dbReference type="RefSeq" id="WP_263075879.1">
    <property type="nucleotide sequence ID" value="NZ_CP089977.1"/>
</dbReference>
<keyword evidence="3" id="KW-0804">Transcription</keyword>
<dbReference type="InterPro" id="IPR036390">
    <property type="entry name" value="WH_DNA-bd_sf"/>
</dbReference>
<gene>
    <name evidence="5" type="ORF">LU297_07310</name>
</gene>
<dbReference type="PRINTS" id="PR00598">
    <property type="entry name" value="HTHMARR"/>
</dbReference>
<dbReference type="Gene3D" id="1.10.10.10">
    <property type="entry name" value="Winged helix-like DNA-binding domain superfamily/Winged helix DNA-binding domain"/>
    <property type="match status" value="1"/>
</dbReference>
<dbReference type="Proteomes" id="UP001063782">
    <property type="component" value="Chromosome"/>
</dbReference>
<dbReference type="InterPro" id="IPR000835">
    <property type="entry name" value="HTH_MarR-typ"/>
</dbReference>
<dbReference type="InterPro" id="IPR011991">
    <property type="entry name" value="ArsR-like_HTH"/>
</dbReference>
<dbReference type="InterPro" id="IPR036388">
    <property type="entry name" value="WH-like_DNA-bd_sf"/>
</dbReference>
<evidence type="ECO:0000259" key="4">
    <source>
        <dbReference type="PROSITE" id="PS50995"/>
    </source>
</evidence>
<dbReference type="EMBL" id="CP089977">
    <property type="protein sequence ID" value="UXZ04392.1"/>
    <property type="molecule type" value="Genomic_DNA"/>
</dbReference>
<organism evidence="5 6">
    <name type="scientific">Moraxella nasicaprae</name>
    <dbReference type="NCBI Taxonomy" id="2904122"/>
    <lineage>
        <taxon>Bacteria</taxon>
        <taxon>Pseudomonadati</taxon>
        <taxon>Pseudomonadota</taxon>
        <taxon>Gammaproteobacteria</taxon>
        <taxon>Moraxellales</taxon>
        <taxon>Moraxellaceae</taxon>
        <taxon>Moraxella</taxon>
    </lineage>
</organism>
<keyword evidence="1" id="KW-0805">Transcription regulation</keyword>
<evidence type="ECO:0000313" key="6">
    <source>
        <dbReference type="Proteomes" id="UP001063782"/>
    </source>
</evidence>
<dbReference type="SUPFAM" id="SSF46785">
    <property type="entry name" value="Winged helix' DNA-binding domain"/>
    <property type="match status" value="1"/>
</dbReference>
<dbReference type="PANTHER" id="PTHR42756">
    <property type="entry name" value="TRANSCRIPTIONAL REGULATOR, MARR"/>
    <property type="match status" value="1"/>
</dbReference>
<dbReference type="CDD" id="cd00090">
    <property type="entry name" value="HTH_ARSR"/>
    <property type="match status" value="1"/>
</dbReference>
<dbReference type="PANTHER" id="PTHR42756:SF1">
    <property type="entry name" value="TRANSCRIPTIONAL REPRESSOR OF EMRAB OPERON"/>
    <property type="match status" value="1"/>
</dbReference>
<accession>A0ABY6F2U3</accession>
<reference evidence="5" key="1">
    <citation type="submission" date="2021-12" db="EMBL/GenBank/DDBJ databases">
        <title>taxonomy of Moraxella sp. ZY201224.</title>
        <authorList>
            <person name="Li F."/>
        </authorList>
    </citation>
    <scope>NUCLEOTIDE SEQUENCE</scope>
    <source>
        <strain evidence="5">ZY201224</strain>
    </source>
</reference>
<evidence type="ECO:0000313" key="5">
    <source>
        <dbReference type="EMBL" id="UXZ04392.1"/>
    </source>
</evidence>
<dbReference type="SMART" id="SM00347">
    <property type="entry name" value="HTH_MARR"/>
    <property type="match status" value="1"/>
</dbReference>
<sequence>MKRLQSAGYLMNHIARQFAILLHEGLKPLGISPAQFPILLSLWETDGLSQNELVEIADVAQATIANTLARMERDGLIERRENPKDARSRLIFLTDHAKALQASATHIAQNINMGALSVLDDEEKHAFLLMLNKVLAKQKEMIQKG</sequence>
<dbReference type="Pfam" id="PF01047">
    <property type="entry name" value="MarR"/>
    <property type="match status" value="1"/>
</dbReference>